<dbReference type="InterPro" id="IPR033690">
    <property type="entry name" value="Adenylat_kinase_CS"/>
</dbReference>
<dbReference type="InterPro" id="IPR000850">
    <property type="entry name" value="Adenylat/UMP-CMP_kin"/>
</dbReference>
<reference evidence="4 5" key="1">
    <citation type="submission" date="2016-02" db="EMBL/GenBank/DDBJ databases">
        <title>Genome analysis of coral dinoflagellate symbionts highlights evolutionary adaptations to a symbiotic lifestyle.</title>
        <authorList>
            <person name="Aranda M."/>
            <person name="Li Y."/>
            <person name="Liew Y.J."/>
            <person name="Baumgarten S."/>
            <person name="Simakov O."/>
            <person name="Wilson M."/>
            <person name="Piel J."/>
            <person name="Ashoor H."/>
            <person name="Bougouffa S."/>
            <person name="Bajic V.B."/>
            <person name="Ryu T."/>
            <person name="Ravasi T."/>
            <person name="Bayer T."/>
            <person name="Micklem G."/>
            <person name="Kim H."/>
            <person name="Bhak J."/>
            <person name="Lajeunesse T.C."/>
            <person name="Voolstra C.R."/>
        </authorList>
    </citation>
    <scope>NUCLEOTIDE SEQUENCE [LARGE SCALE GENOMIC DNA]</scope>
    <source>
        <strain evidence="4 5">CCMP2467</strain>
    </source>
</reference>
<sequence length="269" mass="29729">MVLSLSPAVASLSSPTWRPFLVGQDLAAEIMAASGEPVVKGRTLAYPVAADWKPDLKGNLKDITDYLEEQRGYDICDYLMKDLMIKQPADPLQHMLDCLEKGYPTGPLKVCVCSPPGLGRERFARKLAEHHGLLYIGAAELLREAGVDTATTSYAEDEQVSKLVLELIRQAEQKIQGFVVDGFPRTPCQTTFLKEKAVVFTHVLLLKASEDFLQKRQQSIVEGATEGQVVTPELLDRRIKLHAAQSNLALEIYADRTFAGSRDAHHGNQ</sequence>
<dbReference type="PROSITE" id="PS00113">
    <property type="entry name" value="ADENYLATE_KINASE"/>
    <property type="match status" value="1"/>
</dbReference>
<dbReference type="AlphaFoldDB" id="A0A1Q9DZ72"/>
<dbReference type="SUPFAM" id="SSF52540">
    <property type="entry name" value="P-loop containing nucleoside triphosphate hydrolases"/>
    <property type="match status" value="1"/>
</dbReference>
<name>A0A1Q9DZ72_SYMMI</name>
<protein>
    <submittedName>
        <fullName evidence="4">Adenylate kinase 8</fullName>
    </submittedName>
</protein>
<dbReference type="GO" id="GO:0006139">
    <property type="term" value="P:nucleobase-containing compound metabolic process"/>
    <property type="evidence" value="ECO:0007669"/>
    <property type="project" value="InterPro"/>
</dbReference>
<dbReference type="EMBL" id="LSRX01000326">
    <property type="protein sequence ID" value="OLQ00476.1"/>
    <property type="molecule type" value="Genomic_DNA"/>
</dbReference>
<dbReference type="InterPro" id="IPR027417">
    <property type="entry name" value="P-loop_NTPase"/>
</dbReference>
<accession>A0A1Q9DZ72</accession>
<comment type="caution">
    <text evidence="4">The sequence shown here is derived from an EMBL/GenBank/DDBJ whole genome shotgun (WGS) entry which is preliminary data.</text>
</comment>
<dbReference type="PANTHER" id="PTHR23359">
    <property type="entry name" value="NUCLEOTIDE KINASE"/>
    <property type="match status" value="1"/>
</dbReference>
<evidence type="ECO:0000256" key="1">
    <source>
        <dbReference type="ARBA" id="ARBA00022679"/>
    </source>
</evidence>
<dbReference type="CDD" id="cd22979">
    <property type="entry name" value="DD_AK8"/>
    <property type="match status" value="1"/>
</dbReference>
<dbReference type="Proteomes" id="UP000186817">
    <property type="component" value="Unassembled WGS sequence"/>
</dbReference>
<keyword evidence="3 4" id="KW-0418">Kinase</keyword>
<dbReference type="Pfam" id="PF00406">
    <property type="entry name" value="ADK"/>
    <property type="match status" value="1"/>
</dbReference>
<gene>
    <name evidence="4" type="primary">ak8</name>
    <name evidence="4" type="ORF">AK812_SmicGene16865</name>
</gene>
<proteinExistence type="predicted"/>
<organism evidence="4 5">
    <name type="scientific">Symbiodinium microadriaticum</name>
    <name type="common">Dinoflagellate</name>
    <name type="synonym">Zooxanthella microadriatica</name>
    <dbReference type="NCBI Taxonomy" id="2951"/>
    <lineage>
        <taxon>Eukaryota</taxon>
        <taxon>Sar</taxon>
        <taxon>Alveolata</taxon>
        <taxon>Dinophyceae</taxon>
        <taxon>Suessiales</taxon>
        <taxon>Symbiodiniaceae</taxon>
        <taxon>Symbiodinium</taxon>
    </lineage>
</organism>
<keyword evidence="1" id="KW-0808">Transferase</keyword>
<dbReference type="OrthoDB" id="522106at2759"/>
<dbReference type="Gene3D" id="3.40.50.300">
    <property type="entry name" value="P-loop containing nucleotide triphosphate hydrolases"/>
    <property type="match status" value="1"/>
</dbReference>
<keyword evidence="5" id="KW-1185">Reference proteome</keyword>
<evidence type="ECO:0000313" key="5">
    <source>
        <dbReference type="Proteomes" id="UP000186817"/>
    </source>
</evidence>
<evidence type="ECO:0000313" key="4">
    <source>
        <dbReference type="EMBL" id="OLQ00476.1"/>
    </source>
</evidence>
<evidence type="ECO:0000256" key="3">
    <source>
        <dbReference type="ARBA" id="ARBA00022777"/>
    </source>
</evidence>
<dbReference type="GO" id="GO:0019205">
    <property type="term" value="F:nucleobase-containing compound kinase activity"/>
    <property type="evidence" value="ECO:0007669"/>
    <property type="project" value="InterPro"/>
</dbReference>
<keyword evidence="2" id="KW-0547">Nucleotide-binding</keyword>
<dbReference type="GO" id="GO:0005524">
    <property type="term" value="F:ATP binding"/>
    <property type="evidence" value="ECO:0007669"/>
    <property type="project" value="InterPro"/>
</dbReference>
<evidence type="ECO:0000256" key="2">
    <source>
        <dbReference type="ARBA" id="ARBA00022741"/>
    </source>
</evidence>